<evidence type="ECO:0008006" key="3">
    <source>
        <dbReference type="Google" id="ProtNLM"/>
    </source>
</evidence>
<dbReference type="NCBIfam" id="NF045579">
    <property type="entry name" value="rhamnoside_JR"/>
    <property type="match status" value="1"/>
</dbReference>
<evidence type="ECO:0000313" key="1">
    <source>
        <dbReference type="EMBL" id="GKX31475.1"/>
    </source>
</evidence>
<accession>A0A9W5YFC0</accession>
<dbReference type="AlphaFoldDB" id="A0A9W5YFC0"/>
<dbReference type="Gene3D" id="2.60.120.260">
    <property type="entry name" value="Galactose-binding domain-like"/>
    <property type="match status" value="1"/>
</dbReference>
<organism evidence="1 2">
    <name type="scientific">Vallitalea longa</name>
    <dbReference type="NCBI Taxonomy" id="2936439"/>
    <lineage>
        <taxon>Bacteria</taxon>
        <taxon>Bacillati</taxon>
        <taxon>Bacillota</taxon>
        <taxon>Clostridia</taxon>
        <taxon>Lachnospirales</taxon>
        <taxon>Vallitaleaceae</taxon>
        <taxon>Vallitalea</taxon>
    </lineage>
</organism>
<gene>
    <name evidence="1" type="ORF">SH1V18_39550</name>
</gene>
<sequence length="857" mass="99008">MNDINNISKNHIFPFLWVHGEDEPTLRNRMEKIIESGIKGVCVESRIHPDFMAEKWWKDMDIIMEIARENSIKVWVLDDIRFPTGRLAGKLLSDFPQHRKWFIRKEIISAVGEQKGASFLVGDLLKDDEDEIVAVVAAKRENKAFEVSDCIEVTSNIVDGILYWDVPQGYWYVFVFVMTRENGEEQTHMNMISKEATRALIDIVYEPHYKHYKEDFGTTFAGFFSDEPQFRNVLDGDGSIGRFDVALPWDVGLLDELSTEAGESFAVLLPGLWVDAGNNTAKARYHYMNHVSSLYGNNFAMQIGQWCRERGIDYVGHVIEDNDIHTQLGRGTGHFFRALWGQDMSGIDVVLQQIIPGYQEFNYYIGFKGNLSGEKDGTFYHYALGKLGASLAHIDEKKKGRAMCEVYGAYGWSEGIKLMKWITDHMLVRGINYFVPHAFTAKGFPDRDCPPHFYAEGKNPQYRYFHILMTYMNQVSELLSDGTHIASAAIIYHAESSWSGDAMKFTDPLRALMENQIDADIVPIDLFEKGEFKVQANELIINKEAYKCLIIPYAKFMPEQMVTSICQLACKGLPIIFISDFPEETCQGEKINANMFEQYDNIIVIPLEQLVDFMYNNDYYDLKLQKPYKFLRSYHYKKNNKNIYMFFNESIHETVKTQVDIGMDVYMYNYRYRPLEYQNYYEENGHILQVELKPYESAIFINSKENTESLLVRHEPGDCKRIISGNWKVSLSSVDRYPKFTYFKEISKLTSLSAPDLLPHFVGTVRYIIEFDYKQEQKVHFIDLGEVYETAQVWLNDIDLGISICPPYQFQLKGALKKGKNILCVEVTNTLAKQIHDRFSIYAMQEPTGLLGDVVLE</sequence>
<dbReference type="SUPFAM" id="SSF49785">
    <property type="entry name" value="Galactose-binding domain-like"/>
    <property type="match status" value="1"/>
</dbReference>
<keyword evidence="2" id="KW-1185">Reference proteome</keyword>
<name>A0A9W5YFC0_9FIRM</name>
<dbReference type="InterPro" id="IPR053161">
    <property type="entry name" value="Ulvan_degrading_GH"/>
</dbReference>
<dbReference type="RefSeq" id="WP_281818571.1">
    <property type="nucleotide sequence ID" value="NZ_BRLB01000017.1"/>
</dbReference>
<reference evidence="1" key="1">
    <citation type="submission" date="2022-06" db="EMBL/GenBank/DDBJ databases">
        <title>Vallitalea longa sp. nov., an anaerobic bacterium isolated from marine sediment.</title>
        <authorList>
            <person name="Hirano S."/>
            <person name="Terahara T."/>
            <person name="Mori K."/>
            <person name="Hamada M."/>
            <person name="Matsumoto R."/>
            <person name="Kobayashi T."/>
        </authorList>
    </citation>
    <scope>NUCLEOTIDE SEQUENCE</scope>
    <source>
        <strain evidence="1">SH18-1</strain>
    </source>
</reference>
<protein>
    <recommendedName>
        <fullName evidence="3">Glycoside hydrolase family 2</fullName>
    </recommendedName>
</protein>
<proteinExistence type="predicted"/>
<dbReference type="InterPro" id="IPR008979">
    <property type="entry name" value="Galactose-bd-like_sf"/>
</dbReference>
<dbReference type="Proteomes" id="UP001144256">
    <property type="component" value="Unassembled WGS sequence"/>
</dbReference>
<evidence type="ECO:0000313" key="2">
    <source>
        <dbReference type="Proteomes" id="UP001144256"/>
    </source>
</evidence>
<dbReference type="EMBL" id="BRLB01000017">
    <property type="protein sequence ID" value="GKX31475.1"/>
    <property type="molecule type" value="Genomic_DNA"/>
</dbReference>
<dbReference type="PANTHER" id="PTHR36848:SF2">
    <property type="entry name" value="SECRETED PROTEIN"/>
    <property type="match status" value="1"/>
</dbReference>
<comment type="caution">
    <text evidence="1">The sequence shown here is derived from an EMBL/GenBank/DDBJ whole genome shotgun (WGS) entry which is preliminary data.</text>
</comment>
<dbReference type="PANTHER" id="PTHR36848">
    <property type="entry name" value="DNA-BINDING PROTEIN (PUTATIVE SECRETED PROTEIN)-RELATED"/>
    <property type="match status" value="1"/>
</dbReference>